<dbReference type="InterPro" id="IPR027417">
    <property type="entry name" value="P-loop_NTPase"/>
</dbReference>
<name>A0A6J4V6Y5_9DEIN</name>
<dbReference type="PROSITE" id="PS50893">
    <property type="entry name" value="ABC_TRANSPORTER_2"/>
    <property type="match status" value="1"/>
</dbReference>
<dbReference type="EMBL" id="CADCWP010000111">
    <property type="protein sequence ID" value="CAA9569999.1"/>
    <property type="molecule type" value="Genomic_DNA"/>
</dbReference>
<sequence length="302" mass="32859">MSAISVTQLSKRYRRSYAVDNVSFTVGAGEVVGFLGPNGAGKTTTLRMLAGLIRPSSGEARILGAGVPGPGLLQVGTMIEEPSFYPYLSGYDNLRYTTLLHGGVGEARIREVLAFVRMEAAADKKLSAYSQGMRQRLGLARALLWRPKVLLLDEPTNGLDPVGIAEIRENLRLVAQQGVTVLISSHILAEIEKLVERVLVIEKGRLLFDGPLHQLTRQLSATEITYELTATDETALHNALTGYGYEVTAAETGLSVQVPQGEADALLSRLAGDDVKVREARRKEESLESAYLRLVRQDSRPS</sequence>
<keyword evidence="2" id="KW-0813">Transport</keyword>
<evidence type="ECO:0000256" key="4">
    <source>
        <dbReference type="ARBA" id="ARBA00022840"/>
    </source>
</evidence>
<reference evidence="6" key="1">
    <citation type="submission" date="2020-02" db="EMBL/GenBank/DDBJ databases">
        <authorList>
            <person name="Meier V. D."/>
        </authorList>
    </citation>
    <scope>NUCLEOTIDE SEQUENCE</scope>
    <source>
        <strain evidence="6">AVDCRST_MAG86</strain>
    </source>
</reference>
<gene>
    <name evidence="6" type="ORF">AVDCRST_MAG86-1564</name>
</gene>
<dbReference type="GO" id="GO:0005524">
    <property type="term" value="F:ATP binding"/>
    <property type="evidence" value="ECO:0007669"/>
    <property type="project" value="UniProtKB-KW"/>
</dbReference>
<evidence type="ECO:0000256" key="3">
    <source>
        <dbReference type="ARBA" id="ARBA00022741"/>
    </source>
</evidence>
<dbReference type="AlphaFoldDB" id="A0A6J4V6Y5"/>
<dbReference type="Pfam" id="PF00005">
    <property type="entry name" value="ABC_tran"/>
    <property type="match status" value="1"/>
</dbReference>
<comment type="similarity">
    <text evidence="1">Belongs to the ABC transporter superfamily.</text>
</comment>
<dbReference type="PANTHER" id="PTHR43335:SF4">
    <property type="entry name" value="ABC TRANSPORTER, ATP-BINDING PROTEIN"/>
    <property type="match status" value="1"/>
</dbReference>
<dbReference type="InterPro" id="IPR017871">
    <property type="entry name" value="ABC_transporter-like_CS"/>
</dbReference>
<dbReference type="GO" id="GO:0016887">
    <property type="term" value="F:ATP hydrolysis activity"/>
    <property type="evidence" value="ECO:0007669"/>
    <property type="project" value="InterPro"/>
</dbReference>
<dbReference type="PANTHER" id="PTHR43335">
    <property type="entry name" value="ABC TRANSPORTER, ATP-BINDING PROTEIN"/>
    <property type="match status" value="1"/>
</dbReference>
<accession>A0A6J4V6Y5</accession>
<keyword evidence="4 6" id="KW-0067">ATP-binding</keyword>
<evidence type="ECO:0000256" key="2">
    <source>
        <dbReference type="ARBA" id="ARBA00022448"/>
    </source>
</evidence>
<evidence type="ECO:0000259" key="5">
    <source>
        <dbReference type="PROSITE" id="PS50893"/>
    </source>
</evidence>
<evidence type="ECO:0000313" key="6">
    <source>
        <dbReference type="EMBL" id="CAA9569999.1"/>
    </source>
</evidence>
<organism evidence="6">
    <name type="scientific">uncultured Truepera sp</name>
    <dbReference type="NCBI Taxonomy" id="543023"/>
    <lineage>
        <taxon>Bacteria</taxon>
        <taxon>Thermotogati</taxon>
        <taxon>Deinococcota</taxon>
        <taxon>Deinococci</taxon>
        <taxon>Trueperales</taxon>
        <taxon>Trueperaceae</taxon>
        <taxon>Truepera</taxon>
        <taxon>environmental samples</taxon>
    </lineage>
</organism>
<evidence type="ECO:0000256" key="1">
    <source>
        <dbReference type="ARBA" id="ARBA00005417"/>
    </source>
</evidence>
<keyword evidence="3" id="KW-0547">Nucleotide-binding</keyword>
<dbReference type="PROSITE" id="PS00211">
    <property type="entry name" value="ABC_TRANSPORTER_1"/>
    <property type="match status" value="1"/>
</dbReference>
<dbReference type="SUPFAM" id="SSF52540">
    <property type="entry name" value="P-loop containing nucleoside triphosphate hydrolases"/>
    <property type="match status" value="1"/>
</dbReference>
<dbReference type="InterPro" id="IPR003593">
    <property type="entry name" value="AAA+_ATPase"/>
</dbReference>
<dbReference type="SMART" id="SM00382">
    <property type="entry name" value="AAA"/>
    <property type="match status" value="1"/>
</dbReference>
<dbReference type="InterPro" id="IPR003439">
    <property type="entry name" value="ABC_transporter-like_ATP-bd"/>
</dbReference>
<feature type="domain" description="ABC transporter" evidence="5">
    <location>
        <begin position="4"/>
        <end position="228"/>
    </location>
</feature>
<proteinExistence type="inferred from homology"/>
<protein>
    <submittedName>
        <fullName evidence="6">Efflux ABC transporter, ATP-binding protein</fullName>
    </submittedName>
</protein>
<dbReference type="Gene3D" id="3.40.50.300">
    <property type="entry name" value="P-loop containing nucleotide triphosphate hydrolases"/>
    <property type="match status" value="1"/>
</dbReference>